<comment type="caution">
    <text evidence="2">The sequence shown here is derived from an EMBL/GenBank/DDBJ whole genome shotgun (WGS) entry which is preliminary data.</text>
</comment>
<evidence type="ECO:0000313" key="3">
    <source>
        <dbReference type="Proteomes" id="UP001149303"/>
    </source>
</evidence>
<accession>A0A9X4IQJ8</accession>
<dbReference type="Proteomes" id="UP001149303">
    <property type="component" value="Unassembled WGS sequence"/>
</dbReference>
<sequence>MKTITNKLKVALVAVGLLAVGTVSAQRTDTSTNAGTDFTKQANTVLGEDGGSVKVVDNKGTIKYLQASNGLTVFTDTAPNGGVITTWQLGGTLTDNTYITASATGGPGGNPAEFALNGLELVTAGTASTNAVDRGAHDDGAGATGFTVLIRDEATGAIQKIELADLFQVTAIRREATPPTNTNNGTTETIAVAGLPVIDATNEAKLFVFRNGVKLRWNTDFTATTAGSIDINISADLPIYAGDVIEVHYIN</sequence>
<dbReference type="RefSeq" id="WP_274640138.1">
    <property type="nucleotide sequence ID" value="NZ_JAIWJY010000005.1"/>
</dbReference>
<reference evidence="2" key="1">
    <citation type="submission" date="2021-09" db="EMBL/GenBank/DDBJ databases">
        <authorList>
            <person name="Smyrli M."/>
        </authorList>
    </citation>
    <scope>NUCLEOTIDE SEQUENCE</scope>
    <source>
        <strain evidence="2">LAR25</strain>
    </source>
</reference>
<gene>
    <name evidence="2" type="ORF">LCI24_09325</name>
</gene>
<organism evidence="2 3">
    <name type="scientific">Tenacibaculum larymnensis</name>
    <dbReference type="NCBI Taxonomy" id="2878201"/>
    <lineage>
        <taxon>Bacteria</taxon>
        <taxon>Pseudomonadati</taxon>
        <taxon>Bacteroidota</taxon>
        <taxon>Flavobacteriia</taxon>
        <taxon>Flavobacteriales</taxon>
        <taxon>Flavobacteriaceae</taxon>
        <taxon>Tenacibaculum</taxon>
    </lineage>
</organism>
<name>A0A9X4IQJ8_9FLAO</name>
<keyword evidence="1" id="KW-0732">Signal</keyword>
<evidence type="ECO:0000256" key="1">
    <source>
        <dbReference type="SAM" id="SignalP"/>
    </source>
</evidence>
<feature type="signal peptide" evidence="1">
    <location>
        <begin position="1"/>
        <end position="25"/>
    </location>
</feature>
<keyword evidence="3" id="KW-1185">Reference proteome</keyword>
<protein>
    <submittedName>
        <fullName evidence="2">Uncharacterized protein</fullName>
    </submittedName>
</protein>
<feature type="chain" id="PRO_5040856287" evidence="1">
    <location>
        <begin position="26"/>
        <end position="251"/>
    </location>
</feature>
<proteinExistence type="predicted"/>
<dbReference type="EMBL" id="JAIWJY010000005">
    <property type="protein sequence ID" value="MDE1206997.1"/>
    <property type="molecule type" value="Genomic_DNA"/>
</dbReference>
<evidence type="ECO:0000313" key="2">
    <source>
        <dbReference type="EMBL" id="MDE1206997.1"/>
    </source>
</evidence>
<dbReference type="AlphaFoldDB" id="A0A9X4IQJ8"/>